<dbReference type="OrthoDB" id="137652at2157"/>
<feature type="transmembrane region" description="Helical" evidence="1">
    <location>
        <begin position="131"/>
        <end position="155"/>
    </location>
</feature>
<sequence length="341" mass="36852">MSWYAVEALDDAIEGTREFLFPFDAGTWLRLAIVVFFLGGASSSSPFQGGMQFSSGSNDPVPTPPSPPGGGDVSIPTDTILLVVAAVIIVAVLLGLLFTLIGSMMEFAFVESLRSREVHVRRYMSRYFGQGLRLFVFRLVLFLVVVLPIGVLILVTVPVFSAGSPSIAAGTVLVFIPVFILLALFVALVDGLTTNFVVPVMILQERGVIAGWQAFWPTLRREWKQYGVYLVLKFFLAIAVGFLVSIAGGIIAVFLLIPFAIFAVLLVVAFGGFAAISATLSNPVALVLFGALVLGYVACLLFALALVRVPIQTYLGYFSLLVLGDTNSEFDLIPELREEIR</sequence>
<dbReference type="PATRIC" id="fig|797209.4.peg.1835"/>
<dbReference type="Pfam" id="PF24400">
    <property type="entry name" value="DUF7544"/>
    <property type="match status" value="1"/>
</dbReference>
<dbReference type="RefSeq" id="WP_007979076.1">
    <property type="nucleotide sequence ID" value="NZ_AEMG01000007.1"/>
</dbReference>
<reference evidence="5" key="3">
    <citation type="submission" date="2016-11" db="EMBL/GenBank/DDBJ databases">
        <authorList>
            <person name="Varghese N."/>
            <person name="Submissions S."/>
        </authorList>
    </citation>
    <scope>NUCLEOTIDE SEQUENCE [LARGE SCALE GENOMIC DNA]</scope>
    <source>
        <strain evidence="5">DX253</strain>
    </source>
</reference>
<evidence type="ECO:0000256" key="1">
    <source>
        <dbReference type="SAM" id="Phobius"/>
    </source>
</evidence>
<evidence type="ECO:0008006" key="6">
    <source>
        <dbReference type="Google" id="ProtNLM"/>
    </source>
</evidence>
<reference evidence="3" key="2">
    <citation type="submission" date="2016-11" db="EMBL/GenBank/DDBJ databases">
        <authorList>
            <person name="Jaros S."/>
            <person name="Januszkiewicz K."/>
            <person name="Wedrychowicz H."/>
        </authorList>
    </citation>
    <scope>NUCLEOTIDE SEQUENCE [LARGE SCALE GENOMIC DNA]</scope>
    <source>
        <strain evidence="3">DX253</strain>
    </source>
</reference>
<evidence type="ECO:0000313" key="4">
    <source>
        <dbReference type="Proteomes" id="UP000003751"/>
    </source>
</evidence>
<reference evidence="2 4" key="1">
    <citation type="journal article" date="2014" name="ISME J.">
        <title>Trehalose/2-sulfotrehalose biosynthesis and glycine-betaine uptake are widely spread mechanisms for osmoadaptation in the Halobacteriales.</title>
        <authorList>
            <person name="Youssef N.H."/>
            <person name="Savage-Ashlock K.N."/>
            <person name="McCully A.L."/>
            <person name="Luedtke B."/>
            <person name="Shaw E.I."/>
            <person name="Hoff W.D."/>
            <person name="Elshahed M.S."/>
        </authorList>
    </citation>
    <scope>NUCLEOTIDE SEQUENCE [LARGE SCALE GENOMIC DNA]</scope>
    <source>
        <strain evidence="2 4">DX253</strain>
    </source>
</reference>
<dbReference type="Proteomes" id="UP000003751">
    <property type="component" value="Unassembled WGS sequence"/>
</dbReference>
<feature type="transmembrane region" description="Helical" evidence="1">
    <location>
        <begin position="27"/>
        <end position="47"/>
    </location>
</feature>
<dbReference type="STRING" id="797209.GCA_000376445_00463"/>
<evidence type="ECO:0000313" key="3">
    <source>
        <dbReference type="EMBL" id="SHK07133.1"/>
    </source>
</evidence>
<feature type="transmembrane region" description="Helical" evidence="1">
    <location>
        <begin position="227"/>
        <end position="246"/>
    </location>
</feature>
<accession>E7QSR3</accession>
<feature type="transmembrane region" description="Helical" evidence="1">
    <location>
        <begin position="253"/>
        <end position="278"/>
    </location>
</feature>
<dbReference type="EMBL" id="AEMG01000007">
    <property type="protein sequence ID" value="EFW92472.1"/>
    <property type="molecule type" value="Genomic_DNA"/>
</dbReference>
<keyword evidence="5" id="KW-1185">Reference proteome</keyword>
<keyword evidence="1" id="KW-0812">Transmembrane</keyword>
<dbReference type="AlphaFoldDB" id="E7QSR3"/>
<dbReference type="EMBL" id="FRAN01000001">
    <property type="protein sequence ID" value="SHK07133.1"/>
    <property type="molecule type" value="Genomic_DNA"/>
</dbReference>
<keyword evidence="1" id="KW-1133">Transmembrane helix</keyword>
<organism evidence="2 4">
    <name type="scientific">Haladaptatus paucihalophilus DX253</name>
    <dbReference type="NCBI Taxonomy" id="797209"/>
    <lineage>
        <taxon>Archaea</taxon>
        <taxon>Methanobacteriati</taxon>
        <taxon>Methanobacteriota</taxon>
        <taxon>Stenosarchaea group</taxon>
        <taxon>Halobacteria</taxon>
        <taxon>Halobacteriales</taxon>
        <taxon>Haladaptataceae</taxon>
        <taxon>Haladaptatus</taxon>
    </lineage>
</organism>
<proteinExistence type="predicted"/>
<keyword evidence="1" id="KW-0472">Membrane</keyword>
<feature type="transmembrane region" description="Helical" evidence="1">
    <location>
        <begin position="80"/>
        <end position="110"/>
    </location>
</feature>
<gene>
    <name evidence="3" type="ORF">SAMN05444342_0476</name>
    <name evidence="2" type="ORF">ZOD2009_09193</name>
</gene>
<name>E7QSR3_HALPU</name>
<dbReference type="InterPro" id="IPR055966">
    <property type="entry name" value="DUF7544"/>
</dbReference>
<evidence type="ECO:0000313" key="2">
    <source>
        <dbReference type="EMBL" id="EFW92472.1"/>
    </source>
</evidence>
<dbReference type="Proteomes" id="UP000184203">
    <property type="component" value="Unassembled WGS sequence"/>
</dbReference>
<feature type="transmembrane region" description="Helical" evidence="1">
    <location>
        <begin position="284"/>
        <end position="307"/>
    </location>
</feature>
<dbReference type="eggNOG" id="arCOG04706">
    <property type="taxonomic scope" value="Archaea"/>
</dbReference>
<protein>
    <recommendedName>
        <fullName evidence="6">Glycerophosphoryl diester phosphodiesterase membrane domain-containing protein</fullName>
    </recommendedName>
</protein>
<feature type="transmembrane region" description="Helical" evidence="1">
    <location>
        <begin position="167"/>
        <end position="189"/>
    </location>
</feature>
<evidence type="ECO:0000313" key="5">
    <source>
        <dbReference type="Proteomes" id="UP000184203"/>
    </source>
</evidence>